<organism evidence="7 8">
    <name type="scientific">Citricoccus parietis</name>
    <dbReference type="NCBI Taxonomy" id="592307"/>
    <lineage>
        <taxon>Bacteria</taxon>
        <taxon>Bacillati</taxon>
        <taxon>Actinomycetota</taxon>
        <taxon>Actinomycetes</taxon>
        <taxon>Micrococcales</taxon>
        <taxon>Micrococcaceae</taxon>
        <taxon>Citricoccus</taxon>
    </lineage>
</organism>
<reference evidence="7 8" key="1">
    <citation type="submission" date="2024-09" db="EMBL/GenBank/DDBJ databases">
        <authorList>
            <person name="Sun Q."/>
            <person name="Mori K."/>
        </authorList>
    </citation>
    <scope>NUCLEOTIDE SEQUENCE [LARGE SCALE GENOMIC DNA]</scope>
    <source>
        <strain evidence="7 8">CCM 7609</strain>
    </source>
</reference>
<evidence type="ECO:0000256" key="1">
    <source>
        <dbReference type="ARBA" id="ARBA00001974"/>
    </source>
</evidence>
<dbReference type="RefSeq" id="WP_378042866.1">
    <property type="nucleotide sequence ID" value="NZ_JBHLWH010000042.1"/>
</dbReference>
<dbReference type="InterPro" id="IPR028202">
    <property type="entry name" value="Reductase_C"/>
</dbReference>
<dbReference type="SUPFAM" id="SSF51905">
    <property type="entry name" value="FAD/NAD(P)-binding domain"/>
    <property type="match status" value="1"/>
</dbReference>
<dbReference type="InterPro" id="IPR023753">
    <property type="entry name" value="FAD/NAD-binding_dom"/>
</dbReference>
<dbReference type="PANTHER" id="PTHR43557">
    <property type="entry name" value="APOPTOSIS-INDUCING FACTOR 1"/>
    <property type="match status" value="1"/>
</dbReference>
<keyword evidence="3" id="KW-0274">FAD</keyword>
<sequence>MTESSILIIGAGHAGVQTAVRLRELDWSGRVVLIDPDIGTPYERPPLSKELLKLDTTEEVIPLRKDTFYEGQAIERISGTVSAIDAVNHAVELADGTRLDYTTLMLAPGSQARKLTCPGSDLPGVLSLKTREDARGIKAVLTRGARIAIVGAGYIGLEVAAAAAAAGCETTILEFQDRVMSRVTSEPVSRFFEGLHAEQGTSLVFGAAVTEITGDGKVEGVVTADGQTYAADAVVVGIGVVPMHALATEAGLKAEDGIIVDADSRTSDPDIYAAGDATRLVWPEAGINRRLESIQSAVAQAVNAANHIMGVTTTKREVPWFWTVQHGVRLQTAGLRTPEDDIVVRGDAQTAPFSVLYLRDGKLAAIDTIGSLKDFTAGKKLIAAAAAIDQDAARDMNIKLSEAVRELASEAQ</sequence>
<dbReference type="InterPro" id="IPR016156">
    <property type="entry name" value="FAD/NAD-linked_Rdtase_dimer_sf"/>
</dbReference>
<dbReference type="SUPFAM" id="SSF55424">
    <property type="entry name" value="FAD/NAD-linked reductases, dimerisation (C-terminal) domain"/>
    <property type="match status" value="1"/>
</dbReference>
<evidence type="ECO:0000313" key="8">
    <source>
        <dbReference type="Proteomes" id="UP001589766"/>
    </source>
</evidence>
<dbReference type="Gene3D" id="3.50.50.60">
    <property type="entry name" value="FAD/NAD(P)-binding domain"/>
    <property type="match status" value="2"/>
</dbReference>
<dbReference type="EMBL" id="JBHLWH010000042">
    <property type="protein sequence ID" value="MFC0249705.1"/>
    <property type="molecule type" value="Genomic_DNA"/>
</dbReference>
<dbReference type="Pfam" id="PF14759">
    <property type="entry name" value="Reductase_C"/>
    <property type="match status" value="1"/>
</dbReference>
<dbReference type="Pfam" id="PF07992">
    <property type="entry name" value="Pyr_redox_2"/>
    <property type="match status" value="1"/>
</dbReference>
<keyword evidence="8" id="KW-1185">Reference proteome</keyword>
<accession>A0ABV6F860</accession>
<gene>
    <name evidence="7" type="ORF">ACFFIO_14465</name>
</gene>
<evidence type="ECO:0000256" key="4">
    <source>
        <dbReference type="ARBA" id="ARBA00023002"/>
    </source>
</evidence>
<comment type="caution">
    <text evidence="7">The sequence shown here is derived from an EMBL/GenBank/DDBJ whole genome shotgun (WGS) entry which is preliminary data.</text>
</comment>
<dbReference type="Proteomes" id="UP001589766">
    <property type="component" value="Unassembled WGS sequence"/>
</dbReference>
<evidence type="ECO:0000259" key="6">
    <source>
        <dbReference type="Pfam" id="PF14759"/>
    </source>
</evidence>
<name>A0ABV6F860_9MICC</name>
<comment type="cofactor">
    <cofactor evidence="1">
        <name>FAD</name>
        <dbReference type="ChEBI" id="CHEBI:57692"/>
    </cofactor>
</comment>
<evidence type="ECO:0000313" key="7">
    <source>
        <dbReference type="EMBL" id="MFC0249705.1"/>
    </source>
</evidence>
<protein>
    <submittedName>
        <fullName evidence="7">NAD(P)/FAD-dependent oxidoreductase</fullName>
    </submittedName>
</protein>
<evidence type="ECO:0000256" key="3">
    <source>
        <dbReference type="ARBA" id="ARBA00022827"/>
    </source>
</evidence>
<dbReference type="InterPro" id="IPR050446">
    <property type="entry name" value="FAD-oxidoreductase/Apoptosis"/>
</dbReference>
<keyword evidence="4" id="KW-0560">Oxidoreductase</keyword>
<dbReference type="Gene3D" id="3.30.390.30">
    <property type="match status" value="1"/>
</dbReference>
<proteinExistence type="predicted"/>
<dbReference type="PRINTS" id="PR00411">
    <property type="entry name" value="PNDRDTASEI"/>
</dbReference>
<evidence type="ECO:0000256" key="2">
    <source>
        <dbReference type="ARBA" id="ARBA00022630"/>
    </source>
</evidence>
<keyword evidence="2" id="KW-0285">Flavoprotein</keyword>
<dbReference type="PANTHER" id="PTHR43557:SF2">
    <property type="entry name" value="RIESKE DOMAIN-CONTAINING PROTEIN-RELATED"/>
    <property type="match status" value="1"/>
</dbReference>
<feature type="domain" description="Reductase C-terminal" evidence="6">
    <location>
        <begin position="320"/>
        <end position="403"/>
    </location>
</feature>
<dbReference type="InterPro" id="IPR036188">
    <property type="entry name" value="FAD/NAD-bd_sf"/>
</dbReference>
<feature type="domain" description="FAD/NAD(P)-binding" evidence="5">
    <location>
        <begin position="5"/>
        <end position="301"/>
    </location>
</feature>
<dbReference type="PRINTS" id="PR00368">
    <property type="entry name" value="FADPNR"/>
</dbReference>
<evidence type="ECO:0000259" key="5">
    <source>
        <dbReference type="Pfam" id="PF07992"/>
    </source>
</evidence>